<dbReference type="Proteomes" id="UP001476950">
    <property type="component" value="Unassembled WGS sequence"/>
</dbReference>
<reference evidence="5 6" key="1">
    <citation type="submission" date="2022-04" db="EMBL/GenBank/DDBJ databases">
        <title>Positive selection, recombination, and allopatry shape intraspecific diversity of widespread and dominant cyanobacteria.</title>
        <authorList>
            <person name="Wei J."/>
            <person name="Shu W."/>
            <person name="Hu C."/>
        </authorList>
    </citation>
    <scope>NUCLEOTIDE SEQUENCE [LARGE SCALE GENOMIC DNA]</scope>
    <source>
        <strain evidence="5 6">AS-A4</strain>
    </source>
</reference>
<dbReference type="SUPFAM" id="SSF48452">
    <property type="entry name" value="TPR-like"/>
    <property type="match status" value="1"/>
</dbReference>
<evidence type="ECO:0000313" key="6">
    <source>
        <dbReference type="Proteomes" id="UP001476950"/>
    </source>
</evidence>
<dbReference type="SMART" id="SM00028">
    <property type="entry name" value="TPR"/>
    <property type="match status" value="5"/>
</dbReference>
<sequence length="271" mass="30066">MNSRIHQGRQHSVNLSARHNASVITKPRCKRSLESKQSASDRSGASAASPSLAEQSVLLREEAFCEIQQGNYAAAIALLSLLINRNPNSPSSVNDYNNRGLLYFQTGQFAAALADYNQALQLNPELAKIYNNRANCYASMGRPMEALFDYETALDLNPTNIHARMNQGITFCELEMYDQAIENFDLALQFDQMRSGGATAPGVSIAGHIYAQRGRTSHLAGDWNYAITDYRRALAALSPTDSLLLDVSHRLRLQVELWLDDLLDPLSDIEE</sequence>
<dbReference type="Gene3D" id="1.25.40.10">
    <property type="entry name" value="Tetratricopeptide repeat domain"/>
    <property type="match status" value="1"/>
</dbReference>
<keyword evidence="2 3" id="KW-0802">TPR repeat</keyword>
<evidence type="ECO:0000256" key="2">
    <source>
        <dbReference type="ARBA" id="ARBA00022803"/>
    </source>
</evidence>
<keyword evidence="6" id="KW-1185">Reference proteome</keyword>
<dbReference type="RefSeq" id="WP_190447305.1">
    <property type="nucleotide sequence ID" value="NZ_JAMPLM010000006.1"/>
</dbReference>
<dbReference type="PANTHER" id="PTHR44858:SF1">
    <property type="entry name" value="UDP-N-ACETYLGLUCOSAMINE--PEPTIDE N-ACETYLGLUCOSAMINYLTRANSFERASE SPINDLY-RELATED"/>
    <property type="match status" value="1"/>
</dbReference>
<dbReference type="InterPro" id="IPR019734">
    <property type="entry name" value="TPR_rpt"/>
</dbReference>
<protein>
    <submittedName>
        <fullName evidence="5">Tetratricopeptide repeat protein</fullName>
    </submittedName>
</protein>
<feature type="repeat" description="TPR" evidence="3">
    <location>
        <begin position="93"/>
        <end position="126"/>
    </location>
</feature>
<feature type="region of interest" description="Disordered" evidence="4">
    <location>
        <begin position="26"/>
        <end position="47"/>
    </location>
</feature>
<name>A0ABV0KHW2_9CYAN</name>
<proteinExistence type="predicted"/>
<comment type="caution">
    <text evidence="5">The sequence shown here is derived from an EMBL/GenBank/DDBJ whole genome shotgun (WGS) entry which is preliminary data.</text>
</comment>
<dbReference type="Pfam" id="PF13414">
    <property type="entry name" value="TPR_11"/>
    <property type="match status" value="1"/>
</dbReference>
<evidence type="ECO:0000313" key="5">
    <source>
        <dbReference type="EMBL" id="MEP1058652.1"/>
    </source>
</evidence>
<dbReference type="EMBL" id="JAMPLM010000006">
    <property type="protein sequence ID" value="MEP1058652.1"/>
    <property type="molecule type" value="Genomic_DNA"/>
</dbReference>
<dbReference type="PROSITE" id="PS50293">
    <property type="entry name" value="TPR_REGION"/>
    <property type="match status" value="1"/>
</dbReference>
<feature type="repeat" description="TPR" evidence="3">
    <location>
        <begin position="127"/>
        <end position="160"/>
    </location>
</feature>
<evidence type="ECO:0000256" key="1">
    <source>
        <dbReference type="ARBA" id="ARBA00022737"/>
    </source>
</evidence>
<feature type="compositionally biased region" description="Low complexity" evidence="4">
    <location>
        <begin position="38"/>
        <end position="47"/>
    </location>
</feature>
<dbReference type="InterPro" id="IPR011990">
    <property type="entry name" value="TPR-like_helical_dom_sf"/>
</dbReference>
<keyword evidence="1" id="KW-0677">Repeat</keyword>
<dbReference type="Pfam" id="PF13174">
    <property type="entry name" value="TPR_6"/>
    <property type="match status" value="1"/>
</dbReference>
<evidence type="ECO:0000256" key="3">
    <source>
        <dbReference type="PROSITE-ProRule" id="PRU00339"/>
    </source>
</evidence>
<dbReference type="PANTHER" id="PTHR44858">
    <property type="entry name" value="TETRATRICOPEPTIDE REPEAT PROTEIN 6"/>
    <property type="match status" value="1"/>
</dbReference>
<organism evidence="5 6">
    <name type="scientific">Stenomitos frigidus AS-A4</name>
    <dbReference type="NCBI Taxonomy" id="2933935"/>
    <lineage>
        <taxon>Bacteria</taxon>
        <taxon>Bacillati</taxon>
        <taxon>Cyanobacteriota</taxon>
        <taxon>Cyanophyceae</taxon>
        <taxon>Leptolyngbyales</taxon>
        <taxon>Leptolyngbyaceae</taxon>
        <taxon>Stenomitos</taxon>
    </lineage>
</organism>
<accession>A0ABV0KHW2</accession>
<dbReference type="InterPro" id="IPR050498">
    <property type="entry name" value="Ycf3"/>
</dbReference>
<evidence type="ECO:0000256" key="4">
    <source>
        <dbReference type="SAM" id="MobiDB-lite"/>
    </source>
</evidence>
<dbReference type="PROSITE" id="PS50005">
    <property type="entry name" value="TPR"/>
    <property type="match status" value="2"/>
</dbReference>
<gene>
    <name evidence="5" type="ORF">NDI38_09400</name>
</gene>